<keyword evidence="12" id="KW-1185">Reference proteome</keyword>
<keyword evidence="5 10" id="KW-0175">Coiled coil</keyword>
<evidence type="ECO:0000313" key="11">
    <source>
        <dbReference type="EMBL" id="ORZ38990.1"/>
    </source>
</evidence>
<keyword evidence="7" id="KW-0206">Cytoskeleton</keyword>
<dbReference type="InterPro" id="IPR008805">
    <property type="entry name" value="RIB43A"/>
</dbReference>
<keyword evidence="4" id="KW-0282">Flagellum</keyword>
<comment type="caution">
    <text evidence="11">The sequence shown here is derived from an EMBL/GenBank/DDBJ whole genome shotgun (WGS) entry which is preliminary data.</text>
</comment>
<evidence type="ECO:0000256" key="2">
    <source>
        <dbReference type="ARBA" id="ARBA00006875"/>
    </source>
</evidence>
<evidence type="ECO:0000256" key="7">
    <source>
        <dbReference type="ARBA" id="ARBA00023212"/>
    </source>
</evidence>
<name>A0A1Y2HWN7_9FUNG</name>
<dbReference type="STRING" id="765915.A0A1Y2HWN7"/>
<comment type="similarity">
    <text evidence="2">Belongs to the RIB43A family.</text>
</comment>
<dbReference type="Pfam" id="PF05914">
    <property type="entry name" value="RIB43A"/>
    <property type="match status" value="1"/>
</dbReference>
<protein>
    <submittedName>
        <fullName evidence="11">RIB43A-like with coiled-coils protein 2-like protein</fullName>
    </submittedName>
</protein>
<evidence type="ECO:0000256" key="3">
    <source>
        <dbReference type="ARBA" id="ARBA00022490"/>
    </source>
</evidence>
<evidence type="ECO:0000313" key="12">
    <source>
        <dbReference type="Proteomes" id="UP000193411"/>
    </source>
</evidence>
<dbReference type="EMBL" id="MCFL01000007">
    <property type="protein sequence ID" value="ORZ38990.1"/>
    <property type="molecule type" value="Genomic_DNA"/>
</dbReference>
<evidence type="ECO:0000256" key="10">
    <source>
        <dbReference type="SAM" id="Coils"/>
    </source>
</evidence>
<evidence type="ECO:0000256" key="9">
    <source>
        <dbReference type="ARBA" id="ARBA00046435"/>
    </source>
</evidence>
<reference evidence="11 12" key="1">
    <citation type="submission" date="2016-07" db="EMBL/GenBank/DDBJ databases">
        <title>Pervasive Adenine N6-methylation of Active Genes in Fungi.</title>
        <authorList>
            <consortium name="DOE Joint Genome Institute"/>
            <person name="Mondo S.J."/>
            <person name="Dannebaum R.O."/>
            <person name="Kuo R.C."/>
            <person name="Labutti K."/>
            <person name="Haridas S."/>
            <person name="Kuo A."/>
            <person name="Salamov A."/>
            <person name="Ahrendt S.R."/>
            <person name="Lipzen A."/>
            <person name="Sullivan W."/>
            <person name="Andreopoulos W.B."/>
            <person name="Clum A."/>
            <person name="Lindquist E."/>
            <person name="Daum C."/>
            <person name="Ramamoorthy G.K."/>
            <person name="Gryganskyi A."/>
            <person name="Culley D."/>
            <person name="Magnuson J.K."/>
            <person name="James T.Y."/>
            <person name="O'Malley M.A."/>
            <person name="Stajich J.E."/>
            <person name="Spatafora J.W."/>
            <person name="Visel A."/>
            <person name="Grigoriev I.V."/>
        </authorList>
    </citation>
    <scope>NUCLEOTIDE SEQUENCE [LARGE SCALE GENOMIC DNA]</scope>
    <source>
        <strain evidence="11 12">PL171</strain>
    </source>
</reference>
<keyword evidence="6" id="KW-0969">Cilium</keyword>
<dbReference type="PANTHER" id="PTHR14517">
    <property type="entry name" value="RIB43A-RELATED"/>
    <property type="match status" value="1"/>
</dbReference>
<dbReference type="Proteomes" id="UP000193411">
    <property type="component" value="Unassembled WGS sequence"/>
</dbReference>
<comment type="subcellular location">
    <subcellularLocation>
        <location evidence="1">Cytoplasm</location>
        <location evidence="1">Cytoskeleton</location>
        <location evidence="1">Flagellum axoneme</location>
    </subcellularLocation>
</comment>
<dbReference type="OrthoDB" id="429119at2759"/>
<evidence type="ECO:0000256" key="8">
    <source>
        <dbReference type="ARBA" id="ARBA00023273"/>
    </source>
</evidence>
<dbReference type="AlphaFoldDB" id="A0A1Y2HWN7"/>
<gene>
    <name evidence="11" type="ORF">BCR44DRAFT_1412490</name>
</gene>
<proteinExistence type="inferred from homology"/>
<evidence type="ECO:0000256" key="6">
    <source>
        <dbReference type="ARBA" id="ARBA00023069"/>
    </source>
</evidence>
<keyword evidence="8" id="KW-0966">Cell projection</keyword>
<sequence>MYKLDHPVDLAQFQAVQRRRRLDQERMKRIFDPKVRVMGIDVQGLEEQIRIKNELKSIEDERNATADQVALETNDLLQMLDAKVAASRRAVHKDMDAFRQDHQQPHMRRDFDLYDPMHLKNDRPARTSDADTRNTVSGMQKFEGEDLEQQLRIKAQKDQMQVWSWQKMRENDADKKRKEEEDWRREREVMENNQRIQVMMEAERLQRKQVAMEDAMFNLKLAMEKKLKDAEHREKETEKNLEEIQLNVTGDFLTERPAPPQPGPHHLRIDAFKGMTPEQIAEIQATRDRQIEEARQRSEQQKRDEQAWAKHDFWVSRATVLMEREKHRAERERERQMLAQNQMLANEFKQRKAYMDKVVYTNPPTEGYFMQFNTTSR</sequence>
<evidence type="ECO:0000256" key="4">
    <source>
        <dbReference type="ARBA" id="ARBA00022846"/>
    </source>
</evidence>
<organism evidence="11 12">
    <name type="scientific">Catenaria anguillulae PL171</name>
    <dbReference type="NCBI Taxonomy" id="765915"/>
    <lineage>
        <taxon>Eukaryota</taxon>
        <taxon>Fungi</taxon>
        <taxon>Fungi incertae sedis</taxon>
        <taxon>Blastocladiomycota</taxon>
        <taxon>Blastocladiomycetes</taxon>
        <taxon>Blastocladiales</taxon>
        <taxon>Catenariaceae</taxon>
        <taxon>Catenaria</taxon>
    </lineage>
</organism>
<comment type="subunit">
    <text evidence="9">Microtubule inner protein component of sperm flagellar doublet microtubules.</text>
</comment>
<keyword evidence="3" id="KW-0963">Cytoplasm</keyword>
<evidence type="ECO:0000256" key="1">
    <source>
        <dbReference type="ARBA" id="ARBA00004611"/>
    </source>
</evidence>
<evidence type="ECO:0000256" key="5">
    <source>
        <dbReference type="ARBA" id="ARBA00023054"/>
    </source>
</evidence>
<accession>A0A1Y2HWN7</accession>
<dbReference type="PANTHER" id="PTHR14517:SF6">
    <property type="entry name" value="RE41410P"/>
    <property type="match status" value="1"/>
</dbReference>
<feature type="coiled-coil region" evidence="10">
    <location>
        <begin position="220"/>
        <end position="247"/>
    </location>
</feature>